<proteinExistence type="predicted"/>
<evidence type="ECO:0008006" key="3">
    <source>
        <dbReference type="Google" id="ProtNLM"/>
    </source>
</evidence>
<dbReference type="OrthoDB" id="1597724at2759"/>
<comment type="caution">
    <text evidence="1">The sequence shown here is derived from an EMBL/GenBank/DDBJ whole genome shotgun (WGS) entry which is preliminary data.</text>
</comment>
<organism evidence="1 2">
    <name type="scientific">Zosterops borbonicus</name>
    <dbReference type="NCBI Taxonomy" id="364589"/>
    <lineage>
        <taxon>Eukaryota</taxon>
        <taxon>Metazoa</taxon>
        <taxon>Chordata</taxon>
        <taxon>Craniata</taxon>
        <taxon>Vertebrata</taxon>
        <taxon>Euteleostomi</taxon>
        <taxon>Archelosauria</taxon>
        <taxon>Archosauria</taxon>
        <taxon>Dinosauria</taxon>
        <taxon>Saurischia</taxon>
        <taxon>Theropoda</taxon>
        <taxon>Coelurosauria</taxon>
        <taxon>Aves</taxon>
        <taxon>Neognathae</taxon>
        <taxon>Neoaves</taxon>
        <taxon>Telluraves</taxon>
        <taxon>Australaves</taxon>
        <taxon>Passeriformes</taxon>
        <taxon>Sylvioidea</taxon>
        <taxon>Zosteropidae</taxon>
        <taxon>Zosterops</taxon>
    </lineage>
</organism>
<dbReference type="PANTHER" id="PTHR22796">
    <property type="entry name" value="URG4-RELATED"/>
    <property type="match status" value="1"/>
</dbReference>
<accession>A0A8K1FW67</accession>
<evidence type="ECO:0000313" key="1">
    <source>
        <dbReference type="EMBL" id="TRZ05542.1"/>
    </source>
</evidence>
<evidence type="ECO:0000313" key="2">
    <source>
        <dbReference type="Proteomes" id="UP000796761"/>
    </source>
</evidence>
<dbReference type="AlphaFoldDB" id="A0A8K1FW67"/>
<gene>
    <name evidence="1" type="ORF">HGM15179_021565</name>
</gene>
<dbReference type="PANTHER" id="PTHR22796:SF6">
    <property type="entry name" value="INTERFERON-INDUCED VERY LARGE GTPASE 1-RELATED"/>
    <property type="match status" value="1"/>
</dbReference>
<dbReference type="Proteomes" id="UP000796761">
    <property type="component" value="Unassembled WGS sequence"/>
</dbReference>
<dbReference type="EMBL" id="SWJQ01003947">
    <property type="protein sequence ID" value="TRZ05542.1"/>
    <property type="molecule type" value="Genomic_DNA"/>
</dbReference>
<keyword evidence="2" id="KW-1185">Reference proteome</keyword>
<reference evidence="1" key="1">
    <citation type="submission" date="2019-04" db="EMBL/GenBank/DDBJ databases">
        <title>Genome assembly of Zosterops borbonicus 15179.</title>
        <authorList>
            <person name="Leroy T."/>
            <person name="Anselmetti Y."/>
            <person name="Tilak M.-K."/>
            <person name="Nabholz B."/>
        </authorList>
    </citation>
    <scope>NUCLEOTIDE SEQUENCE</scope>
    <source>
        <strain evidence="1">HGM_15179</strain>
        <tissue evidence="1">Muscle</tissue>
    </source>
</reference>
<name>A0A8K1FW67_9PASS</name>
<sequence length="386" mass="44786">MHKAFQKANDPVVYLNSKREDFFQCFQISCQGATTITTFAVFLCDKIEPALRRAVYEKTAKNIAEDMQVKFPDFQGNRANLEVFILRYLAEEENFESFKQYLKFPKKFFQGYIERRVKSHCLDGNRRLEKFLVSSLDLLYRNILSAVTLSTRTVKDRKDREDKVAPWLDEFCRDLSEVISLPRSDLKGIEHQEVTDIEFLSSAMADNLGALRDRIQKEFADADLSSFSRQPHTILEKHFSGCWEQCPFCGAVCTNTMQGHDGDHQVVFHRPRALTGDTWWVHGRDTRDLVINICSSLVSSDLAFRGGDGSQGPWIQYKRYRDAGPPYSTWNILPDSSTQVYWKWFVSHFRTKLEALYNGKFQGKGEIPEAWQRITKKEVLSELDKH</sequence>
<protein>
    <recommendedName>
        <fullName evidence="3">Interferon-induced very large GTPase 1</fullName>
    </recommendedName>
</protein>